<proteinExistence type="predicted"/>
<evidence type="ECO:0000313" key="2">
    <source>
        <dbReference type="EMBL" id="KAH3793012.1"/>
    </source>
</evidence>
<evidence type="ECO:0000313" key="3">
    <source>
        <dbReference type="Proteomes" id="UP000828390"/>
    </source>
</evidence>
<reference evidence="2" key="1">
    <citation type="journal article" date="2019" name="bioRxiv">
        <title>The Genome of the Zebra Mussel, Dreissena polymorpha: A Resource for Invasive Species Research.</title>
        <authorList>
            <person name="McCartney M.A."/>
            <person name="Auch B."/>
            <person name="Kono T."/>
            <person name="Mallez S."/>
            <person name="Zhang Y."/>
            <person name="Obille A."/>
            <person name="Becker A."/>
            <person name="Abrahante J.E."/>
            <person name="Garbe J."/>
            <person name="Badalamenti J.P."/>
            <person name="Herman A."/>
            <person name="Mangelson H."/>
            <person name="Liachko I."/>
            <person name="Sullivan S."/>
            <person name="Sone E.D."/>
            <person name="Koren S."/>
            <person name="Silverstein K.A.T."/>
            <person name="Beckman K.B."/>
            <person name="Gohl D.M."/>
        </authorList>
    </citation>
    <scope>NUCLEOTIDE SEQUENCE</scope>
    <source>
        <strain evidence="2">Duluth1</strain>
        <tissue evidence="2">Whole animal</tissue>
    </source>
</reference>
<organism evidence="2 3">
    <name type="scientific">Dreissena polymorpha</name>
    <name type="common">Zebra mussel</name>
    <name type="synonym">Mytilus polymorpha</name>
    <dbReference type="NCBI Taxonomy" id="45954"/>
    <lineage>
        <taxon>Eukaryota</taxon>
        <taxon>Metazoa</taxon>
        <taxon>Spiralia</taxon>
        <taxon>Lophotrochozoa</taxon>
        <taxon>Mollusca</taxon>
        <taxon>Bivalvia</taxon>
        <taxon>Autobranchia</taxon>
        <taxon>Heteroconchia</taxon>
        <taxon>Euheterodonta</taxon>
        <taxon>Imparidentia</taxon>
        <taxon>Neoheterodontei</taxon>
        <taxon>Myida</taxon>
        <taxon>Dreissenoidea</taxon>
        <taxon>Dreissenidae</taxon>
        <taxon>Dreissena</taxon>
    </lineage>
</organism>
<keyword evidence="3" id="KW-1185">Reference proteome</keyword>
<dbReference type="Proteomes" id="UP000828390">
    <property type="component" value="Unassembled WGS sequence"/>
</dbReference>
<reference evidence="2" key="2">
    <citation type="submission" date="2020-11" db="EMBL/GenBank/DDBJ databases">
        <authorList>
            <person name="McCartney M.A."/>
            <person name="Auch B."/>
            <person name="Kono T."/>
            <person name="Mallez S."/>
            <person name="Becker A."/>
            <person name="Gohl D.M."/>
            <person name="Silverstein K.A.T."/>
            <person name="Koren S."/>
            <person name="Bechman K.B."/>
            <person name="Herman A."/>
            <person name="Abrahante J.E."/>
            <person name="Garbe J."/>
        </authorList>
    </citation>
    <scope>NUCLEOTIDE SEQUENCE</scope>
    <source>
        <strain evidence="2">Duluth1</strain>
        <tissue evidence="2">Whole animal</tissue>
    </source>
</reference>
<sequence>MLFDTHPLYIRGLLVDLKTVIEDINSLNRAQEDRVQLLQEAYKEHERHKLQQMRHNINSTINTFSRIPLTTYSASDNTIKEQTNMSIINFLDDFDNNILKELNAMKDEVIKIKHSITKSIKKCTGLQNYLTLLYETIPKIGYNKELRLIVTIKCGDTIQQALAVLGKSGNVFTVQEKSEHSVRIPSDSNTCWISAICVLPHGQVLVVDWGNKKVKLLNKQFQVVSHWDSIDTPQDICKITRSEVAVTVDGIKTHKIHFFIVIKNHLIPGRYLELEHSCRGITHHQGILFICSGSAAYTYSLIGKLVCRIYEDQSSGLTGTNHVGTL</sequence>
<evidence type="ECO:0000256" key="1">
    <source>
        <dbReference type="SAM" id="Coils"/>
    </source>
</evidence>
<dbReference type="SUPFAM" id="SSF101898">
    <property type="entry name" value="NHL repeat"/>
    <property type="match status" value="1"/>
</dbReference>
<dbReference type="InterPro" id="IPR011042">
    <property type="entry name" value="6-blade_b-propeller_TolB-like"/>
</dbReference>
<feature type="coiled-coil region" evidence="1">
    <location>
        <begin position="21"/>
        <end position="48"/>
    </location>
</feature>
<gene>
    <name evidence="2" type="ORF">DPMN_146514</name>
</gene>
<dbReference type="AlphaFoldDB" id="A0A9D4J2E9"/>
<dbReference type="EMBL" id="JAIWYP010000007">
    <property type="protein sequence ID" value="KAH3793012.1"/>
    <property type="molecule type" value="Genomic_DNA"/>
</dbReference>
<dbReference type="Gene3D" id="2.120.10.30">
    <property type="entry name" value="TolB, C-terminal domain"/>
    <property type="match status" value="1"/>
</dbReference>
<name>A0A9D4J2E9_DREPO</name>
<accession>A0A9D4J2E9</accession>
<keyword evidence="1" id="KW-0175">Coiled coil</keyword>
<protein>
    <submittedName>
        <fullName evidence="2">Uncharacterized protein</fullName>
    </submittedName>
</protein>
<comment type="caution">
    <text evidence="2">The sequence shown here is derived from an EMBL/GenBank/DDBJ whole genome shotgun (WGS) entry which is preliminary data.</text>
</comment>